<dbReference type="Gene3D" id="3.40.50.850">
    <property type="entry name" value="Isochorismatase-like"/>
    <property type="match status" value="1"/>
</dbReference>
<dbReference type="Proteomes" id="UP001291653">
    <property type="component" value="Unassembled WGS sequence"/>
</dbReference>
<reference evidence="4 5" key="1">
    <citation type="submission" date="2022-10" db="EMBL/GenBank/DDBJ databases">
        <title>Draft genome sequence of Streptomyces sp. YSPA8.</title>
        <authorList>
            <person name="Moriuchi R."/>
            <person name="Dohra H."/>
            <person name="Yamamura H."/>
            <person name="Kodani S."/>
        </authorList>
    </citation>
    <scope>NUCLEOTIDE SEQUENCE [LARGE SCALE GENOMIC DNA]</scope>
    <source>
        <strain evidence="4 5">YSPA8</strain>
    </source>
</reference>
<sequence length="269" mass="26723">MGDGSGPRADGRAAEGERGDGSGTRHPQDESERADRLARLARRLDPATTVLLTVECQRGVVGPGSALPELAAEARSSGALSAVARLTGGAHAAGVQVVHAVAERRPDGRGSGRNAPLLRAAERLPVQQHPGTDAVRVAPPIPVAAGDVVVRRLHGLTPLAGTGLDGLLRHLGCRTLVVAGVSANVAVPNAVFDAVNLGYTAVVAGDAVAGVPAAYTRAMLRHTLALVATVATSDEILSCWAAADRPPGAAATSAGGGDGSGGGVFGGPG</sequence>
<evidence type="ECO:0000313" key="4">
    <source>
        <dbReference type="EMBL" id="GLF95731.1"/>
    </source>
</evidence>
<gene>
    <name evidence="4" type="ORF">SYYSPA8_15560</name>
</gene>
<evidence type="ECO:0000256" key="1">
    <source>
        <dbReference type="ARBA" id="ARBA00022801"/>
    </source>
</evidence>
<feature type="region of interest" description="Disordered" evidence="2">
    <location>
        <begin position="250"/>
        <end position="269"/>
    </location>
</feature>
<keyword evidence="5" id="KW-1185">Reference proteome</keyword>
<feature type="compositionally biased region" description="Gly residues" evidence="2">
    <location>
        <begin position="254"/>
        <end position="269"/>
    </location>
</feature>
<dbReference type="RefSeq" id="WP_323447769.1">
    <property type="nucleotide sequence ID" value="NZ_BSBI01000005.1"/>
</dbReference>
<protein>
    <submittedName>
        <fullName evidence="4">Isochorismatase family protein</fullName>
    </submittedName>
</protein>
<evidence type="ECO:0000259" key="3">
    <source>
        <dbReference type="Pfam" id="PF00857"/>
    </source>
</evidence>
<evidence type="ECO:0000313" key="5">
    <source>
        <dbReference type="Proteomes" id="UP001291653"/>
    </source>
</evidence>
<organism evidence="4 5">
    <name type="scientific">Streptomyces yaizuensis</name>
    <dbReference type="NCBI Taxonomy" id="2989713"/>
    <lineage>
        <taxon>Bacteria</taxon>
        <taxon>Bacillati</taxon>
        <taxon>Actinomycetota</taxon>
        <taxon>Actinomycetes</taxon>
        <taxon>Kitasatosporales</taxon>
        <taxon>Streptomycetaceae</taxon>
        <taxon>Streptomyces</taxon>
    </lineage>
</organism>
<feature type="domain" description="Isochorismatase-like" evidence="3">
    <location>
        <begin position="49"/>
        <end position="235"/>
    </location>
</feature>
<dbReference type="InterPro" id="IPR050272">
    <property type="entry name" value="Isochorismatase-like_hydrls"/>
</dbReference>
<feature type="compositionally biased region" description="Basic and acidic residues" evidence="2">
    <location>
        <begin position="9"/>
        <end position="20"/>
    </location>
</feature>
<dbReference type="EMBL" id="BSBI01000005">
    <property type="protein sequence ID" value="GLF95731.1"/>
    <property type="molecule type" value="Genomic_DNA"/>
</dbReference>
<accession>A0ABQ5NZE8</accession>
<keyword evidence="1" id="KW-0378">Hydrolase</keyword>
<comment type="caution">
    <text evidence="4">The sequence shown here is derived from an EMBL/GenBank/DDBJ whole genome shotgun (WGS) entry which is preliminary data.</text>
</comment>
<dbReference type="PANTHER" id="PTHR43540">
    <property type="entry name" value="PEROXYUREIDOACRYLATE/UREIDOACRYLATE AMIDOHYDROLASE-RELATED"/>
    <property type="match status" value="1"/>
</dbReference>
<dbReference type="InterPro" id="IPR036380">
    <property type="entry name" value="Isochorismatase-like_sf"/>
</dbReference>
<dbReference type="Pfam" id="PF00857">
    <property type="entry name" value="Isochorismatase"/>
    <property type="match status" value="1"/>
</dbReference>
<evidence type="ECO:0000256" key="2">
    <source>
        <dbReference type="SAM" id="MobiDB-lite"/>
    </source>
</evidence>
<name>A0ABQ5NZE8_9ACTN</name>
<dbReference type="InterPro" id="IPR000868">
    <property type="entry name" value="Isochorismatase-like_dom"/>
</dbReference>
<dbReference type="CDD" id="cd00431">
    <property type="entry name" value="cysteine_hydrolases"/>
    <property type="match status" value="1"/>
</dbReference>
<dbReference type="SUPFAM" id="SSF52499">
    <property type="entry name" value="Isochorismatase-like hydrolases"/>
    <property type="match status" value="1"/>
</dbReference>
<feature type="region of interest" description="Disordered" evidence="2">
    <location>
        <begin position="1"/>
        <end position="34"/>
    </location>
</feature>
<proteinExistence type="predicted"/>
<dbReference type="PANTHER" id="PTHR43540:SF1">
    <property type="entry name" value="ISOCHORISMATASE HYDROLASE"/>
    <property type="match status" value="1"/>
</dbReference>